<dbReference type="RefSeq" id="WP_116064961.1">
    <property type="nucleotide sequence ID" value="NZ_QRDZ01000039.1"/>
</dbReference>
<dbReference type="OrthoDB" id="2607708at2"/>
<dbReference type="EMBL" id="QRDZ01000039">
    <property type="protein sequence ID" value="RED56529.1"/>
    <property type="molecule type" value="Genomic_DNA"/>
</dbReference>
<proteinExistence type="predicted"/>
<dbReference type="AlphaFoldDB" id="A0A3D9I4P3"/>
<sequence length="123" mass="13954">MYLANDAALKLEELGFSKTYYENEIAPFDFYEYDKQEWVIGGCVVPYGNLLAPNHIYEQGTWLPSLCDLMYWLADKGYTYTLECKERGHGFVVRVTDSSGKIIKGKGGTAEYALFKAIEQILG</sequence>
<protein>
    <recommendedName>
        <fullName evidence="3">Phage ABA sandwich domain-containing protein</fullName>
    </recommendedName>
</protein>
<accession>A0A3D9I4P3</accession>
<organism evidence="1 2">
    <name type="scientific">Cohnella phaseoli</name>
    <dbReference type="NCBI Taxonomy" id="456490"/>
    <lineage>
        <taxon>Bacteria</taxon>
        <taxon>Bacillati</taxon>
        <taxon>Bacillota</taxon>
        <taxon>Bacilli</taxon>
        <taxon>Bacillales</taxon>
        <taxon>Paenibacillaceae</taxon>
        <taxon>Cohnella</taxon>
    </lineage>
</organism>
<comment type="caution">
    <text evidence="1">The sequence shown here is derived from an EMBL/GenBank/DDBJ whole genome shotgun (WGS) entry which is preliminary data.</text>
</comment>
<name>A0A3D9I4P3_9BACL</name>
<dbReference type="Proteomes" id="UP000256977">
    <property type="component" value="Unassembled WGS sequence"/>
</dbReference>
<evidence type="ECO:0000313" key="1">
    <source>
        <dbReference type="EMBL" id="RED56529.1"/>
    </source>
</evidence>
<gene>
    <name evidence="1" type="ORF">DFP98_13987</name>
</gene>
<evidence type="ECO:0000313" key="2">
    <source>
        <dbReference type="Proteomes" id="UP000256977"/>
    </source>
</evidence>
<reference evidence="1 2" key="1">
    <citation type="submission" date="2018-07" db="EMBL/GenBank/DDBJ databases">
        <title>Genomic Encyclopedia of Type Strains, Phase III (KMG-III): the genomes of soil and plant-associated and newly described type strains.</title>
        <authorList>
            <person name="Whitman W."/>
        </authorList>
    </citation>
    <scope>NUCLEOTIDE SEQUENCE [LARGE SCALE GENOMIC DNA]</scope>
    <source>
        <strain evidence="1 2">CECT 7287</strain>
    </source>
</reference>
<keyword evidence="2" id="KW-1185">Reference proteome</keyword>
<evidence type="ECO:0008006" key="3">
    <source>
        <dbReference type="Google" id="ProtNLM"/>
    </source>
</evidence>